<reference evidence="1 2" key="1">
    <citation type="journal article" date="2011" name="Stand. Genomic Sci.">
        <title>Non-contiguous finished genome sequence of Bacteroides coprosuis type strain (PC139).</title>
        <authorList>
            <person name="Land M."/>
            <person name="Held B."/>
            <person name="Gronow S."/>
            <person name="Abt B."/>
            <person name="Lucas S."/>
            <person name="Del Rio T.G."/>
            <person name="Nolan M."/>
            <person name="Tice H."/>
            <person name="Cheng J.F."/>
            <person name="Pitluck S."/>
            <person name="Liolios K."/>
            <person name="Pagani I."/>
            <person name="Ivanova N."/>
            <person name="Mavromatis K."/>
            <person name="Mikhailova N."/>
            <person name="Pati A."/>
            <person name="Tapia R."/>
            <person name="Han C."/>
            <person name="Goodwin L."/>
            <person name="Chen A."/>
            <person name="Palaniappan K."/>
            <person name="Hauser L."/>
            <person name="Brambilla E.M."/>
            <person name="Rohde M."/>
            <person name="Goker M."/>
            <person name="Detter J.C."/>
            <person name="Woyke T."/>
            <person name="Bristow J."/>
            <person name="Eisen J.A."/>
            <person name="Markowitz V."/>
            <person name="Hugenholtz P."/>
            <person name="Kyrpides N.C."/>
            <person name="Klenk H.P."/>
            <person name="Lapidus A."/>
        </authorList>
    </citation>
    <scope>NUCLEOTIDE SEQUENCE [LARGE SCALE GENOMIC DNA]</scope>
    <source>
        <strain evidence="1 2">DSM 18011</strain>
    </source>
</reference>
<evidence type="ECO:0008006" key="3">
    <source>
        <dbReference type="Google" id="ProtNLM"/>
    </source>
</evidence>
<dbReference type="PROSITE" id="PS51257">
    <property type="entry name" value="PROKAR_LIPOPROTEIN"/>
    <property type="match status" value="1"/>
</dbReference>
<organism evidence="1 2">
    <name type="scientific">Bacteroides coprosuis DSM 18011</name>
    <dbReference type="NCBI Taxonomy" id="679937"/>
    <lineage>
        <taxon>Bacteria</taxon>
        <taxon>Pseudomonadati</taxon>
        <taxon>Bacteroidota</taxon>
        <taxon>Bacteroidia</taxon>
        <taxon>Bacteroidales</taxon>
        <taxon>Bacteroidaceae</taxon>
        <taxon>Bacteroides</taxon>
    </lineage>
</organism>
<name>F3ZQ28_9BACE</name>
<dbReference type="Proteomes" id="UP000018439">
    <property type="component" value="Chromosome"/>
</dbReference>
<dbReference type="HOGENOM" id="CLU_1431926_0_0_10"/>
<keyword evidence="2" id="KW-1185">Reference proteome</keyword>
<gene>
    <name evidence="1" type="ORF">Bcop_0251</name>
</gene>
<evidence type="ECO:0000313" key="1">
    <source>
        <dbReference type="EMBL" id="EGJ70470.1"/>
    </source>
</evidence>
<evidence type="ECO:0000313" key="2">
    <source>
        <dbReference type="Proteomes" id="UP000018439"/>
    </source>
</evidence>
<sequence length="189" mass="21815">MRFIFLKKRVYLFYFTLVFIFSSCVSTQRIFDENVRYLTCKFELIIPTESGAEKINGIVNIEKGKMARISFRAPVVRSELAVLEYSTTGLLVLDRKNKTFAKSSYPIMNDKGIQVVSFDSFERIVWNAARSNKKKVFLLASDFGWNAFGSATIELYQFDNTPFQQRPLRISTKYIESSINSMLESLGLF</sequence>
<accession>F3ZQ28</accession>
<dbReference type="STRING" id="679937.Bcop_0251"/>
<protein>
    <recommendedName>
        <fullName evidence="3">Lipoprotein</fullName>
    </recommendedName>
</protein>
<dbReference type="OrthoDB" id="9956447at2"/>
<dbReference type="AlphaFoldDB" id="F3ZQ28"/>
<proteinExistence type="predicted"/>
<dbReference type="EMBL" id="CM001167">
    <property type="protein sequence ID" value="EGJ70470.1"/>
    <property type="molecule type" value="Genomic_DNA"/>
</dbReference>